<keyword evidence="3" id="KW-1185">Reference proteome</keyword>
<evidence type="ECO:0008006" key="4">
    <source>
        <dbReference type="Google" id="ProtNLM"/>
    </source>
</evidence>
<organism evidence="2 3">
    <name type="scientific">Rehmannia glutinosa</name>
    <name type="common">Chinese foxglove</name>
    <dbReference type="NCBI Taxonomy" id="99300"/>
    <lineage>
        <taxon>Eukaryota</taxon>
        <taxon>Viridiplantae</taxon>
        <taxon>Streptophyta</taxon>
        <taxon>Embryophyta</taxon>
        <taxon>Tracheophyta</taxon>
        <taxon>Spermatophyta</taxon>
        <taxon>Magnoliopsida</taxon>
        <taxon>eudicotyledons</taxon>
        <taxon>Gunneridae</taxon>
        <taxon>Pentapetalae</taxon>
        <taxon>asterids</taxon>
        <taxon>lamiids</taxon>
        <taxon>Lamiales</taxon>
        <taxon>Orobanchaceae</taxon>
        <taxon>Rehmannieae</taxon>
        <taxon>Rehmannia</taxon>
    </lineage>
</organism>
<proteinExistence type="predicted"/>
<evidence type="ECO:0000313" key="3">
    <source>
        <dbReference type="Proteomes" id="UP001318860"/>
    </source>
</evidence>
<accession>A0ABR0W9Z4</accession>
<feature type="compositionally biased region" description="Basic and acidic residues" evidence="1">
    <location>
        <begin position="174"/>
        <end position="184"/>
    </location>
</feature>
<name>A0ABR0W9Z4_REHGL</name>
<protein>
    <recommendedName>
        <fullName evidence="4">No apical meristem-associated C-terminal domain-containing protein</fullName>
    </recommendedName>
</protein>
<gene>
    <name evidence="2" type="ORF">DH2020_021293</name>
</gene>
<comment type="caution">
    <text evidence="2">The sequence shown here is derived from an EMBL/GenBank/DDBJ whole genome shotgun (WGS) entry which is preliminary data.</text>
</comment>
<feature type="region of interest" description="Disordered" evidence="1">
    <location>
        <begin position="124"/>
        <end position="184"/>
    </location>
</feature>
<dbReference type="Proteomes" id="UP001318860">
    <property type="component" value="Unassembled WGS sequence"/>
</dbReference>
<evidence type="ECO:0000313" key="2">
    <source>
        <dbReference type="EMBL" id="KAK6144473.1"/>
    </source>
</evidence>
<evidence type="ECO:0000256" key="1">
    <source>
        <dbReference type="SAM" id="MobiDB-lite"/>
    </source>
</evidence>
<dbReference type="PANTHER" id="PTHR45023:SF4">
    <property type="entry name" value="GLYCINE-RICH PROTEIN-RELATED"/>
    <property type="match status" value="1"/>
</dbReference>
<dbReference type="PANTHER" id="PTHR45023">
    <property type="match status" value="1"/>
</dbReference>
<sequence>MEYGGRYKSCGAWFTTSNDLRVGNEQKDKSFWERITQYYNENRPVGRPMRESTAIKTHYYYVMPNVNLFTGWYNNFYNNRKSGQSDDDVLAAATHEKWKREHKNKAFKFEHVWKVMKQCKKWAPQPIGRHADKKARTSESEAHTSSTNPDTEGEREIRSRLIGQQKANRKNKQKATEEENQREDINVKWKQMQQYQAEHVELRDREVHHQLRADLVEHIWARYGGD</sequence>
<reference evidence="2 3" key="1">
    <citation type="journal article" date="2021" name="Comput. Struct. Biotechnol. J.">
        <title>De novo genome assembly of the potent medicinal plant Rehmannia glutinosa using nanopore technology.</title>
        <authorList>
            <person name="Ma L."/>
            <person name="Dong C."/>
            <person name="Song C."/>
            <person name="Wang X."/>
            <person name="Zheng X."/>
            <person name="Niu Y."/>
            <person name="Chen S."/>
            <person name="Feng W."/>
        </authorList>
    </citation>
    <scope>NUCLEOTIDE SEQUENCE [LARGE SCALE GENOMIC DNA]</scope>
    <source>
        <strain evidence="2">DH-2019</strain>
    </source>
</reference>
<dbReference type="EMBL" id="JABTTQ020000012">
    <property type="protein sequence ID" value="KAK6144473.1"/>
    <property type="molecule type" value="Genomic_DNA"/>
</dbReference>